<evidence type="ECO:0000313" key="2">
    <source>
        <dbReference type="EMBL" id="RUS23660.1"/>
    </source>
</evidence>
<feature type="non-terminal residue" evidence="2">
    <location>
        <position position="1"/>
    </location>
</feature>
<protein>
    <submittedName>
        <fullName evidence="2">Uncharacterized protein</fullName>
    </submittedName>
</protein>
<comment type="caution">
    <text evidence="2">The sequence shown here is derived from an EMBL/GenBank/DDBJ whole genome shotgun (WGS) entry which is preliminary data.</text>
</comment>
<evidence type="ECO:0000313" key="3">
    <source>
        <dbReference type="Proteomes" id="UP000274822"/>
    </source>
</evidence>
<sequence length="172" mass="19295">ATRAFLRSVLRSSAAVYHSEHATDPSPPQPDAMQLDTEPNEVPPSSSESELARKAPGERKLMTPLHVYKALQNDPEKFDFLTGRFEVGVCCLLTDGSPNALDELWRTSRERCPSPHWGGLHPESVSEADISIDLYMSKKKERFAIFSLRSNLRVFTSVFRSAADRNGYLSRN</sequence>
<gene>
    <name evidence="2" type="ORF">BC938DRAFT_474806</name>
</gene>
<proteinExistence type="predicted"/>
<feature type="region of interest" description="Disordered" evidence="1">
    <location>
        <begin position="16"/>
        <end position="56"/>
    </location>
</feature>
<organism evidence="2 3">
    <name type="scientific">Jimgerdemannia flammicorona</name>
    <dbReference type="NCBI Taxonomy" id="994334"/>
    <lineage>
        <taxon>Eukaryota</taxon>
        <taxon>Fungi</taxon>
        <taxon>Fungi incertae sedis</taxon>
        <taxon>Mucoromycota</taxon>
        <taxon>Mucoromycotina</taxon>
        <taxon>Endogonomycetes</taxon>
        <taxon>Endogonales</taxon>
        <taxon>Endogonaceae</taxon>
        <taxon>Jimgerdemannia</taxon>
    </lineage>
</organism>
<keyword evidence="3" id="KW-1185">Reference proteome</keyword>
<accession>A0A433Q1I9</accession>
<dbReference type="Proteomes" id="UP000274822">
    <property type="component" value="Unassembled WGS sequence"/>
</dbReference>
<dbReference type="AlphaFoldDB" id="A0A433Q1I9"/>
<reference evidence="2 3" key="1">
    <citation type="journal article" date="2018" name="New Phytol.">
        <title>Phylogenomics of Endogonaceae and evolution of mycorrhizas within Mucoromycota.</title>
        <authorList>
            <person name="Chang Y."/>
            <person name="Desiro A."/>
            <person name="Na H."/>
            <person name="Sandor L."/>
            <person name="Lipzen A."/>
            <person name="Clum A."/>
            <person name="Barry K."/>
            <person name="Grigoriev I.V."/>
            <person name="Martin F.M."/>
            <person name="Stajich J.E."/>
            <person name="Smith M.E."/>
            <person name="Bonito G."/>
            <person name="Spatafora J.W."/>
        </authorList>
    </citation>
    <scope>NUCLEOTIDE SEQUENCE [LARGE SCALE GENOMIC DNA]</scope>
    <source>
        <strain evidence="2 3">AD002</strain>
    </source>
</reference>
<dbReference type="EMBL" id="RBNJ01018993">
    <property type="protein sequence ID" value="RUS23660.1"/>
    <property type="molecule type" value="Genomic_DNA"/>
</dbReference>
<evidence type="ECO:0000256" key="1">
    <source>
        <dbReference type="SAM" id="MobiDB-lite"/>
    </source>
</evidence>
<name>A0A433Q1I9_9FUNG</name>